<dbReference type="PROSITE" id="PS01186">
    <property type="entry name" value="EGF_2"/>
    <property type="match status" value="1"/>
</dbReference>
<dbReference type="Gene3D" id="2.10.25.10">
    <property type="entry name" value="Laminin"/>
    <property type="match status" value="2"/>
</dbReference>
<dbReference type="AlphaFoldDB" id="A0A4Z2BMQ2"/>
<evidence type="ECO:0000256" key="4">
    <source>
        <dbReference type="PROSITE-ProRule" id="PRU00076"/>
    </source>
</evidence>
<dbReference type="PROSITE" id="PS50923">
    <property type="entry name" value="SUSHI"/>
    <property type="match status" value="1"/>
</dbReference>
<dbReference type="CDD" id="cd00033">
    <property type="entry name" value="CCP"/>
    <property type="match status" value="1"/>
</dbReference>
<dbReference type="InterPro" id="IPR035976">
    <property type="entry name" value="Sushi/SCR/CCP_sf"/>
</dbReference>
<evidence type="ECO:0000256" key="3">
    <source>
        <dbReference type="ARBA" id="ARBA00023157"/>
    </source>
</evidence>
<keyword evidence="5" id="KW-0768">Sushi</keyword>
<dbReference type="Pfam" id="PF07974">
    <property type="entry name" value="EGF_2"/>
    <property type="match status" value="1"/>
</dbReference>
<dbReference type="EMBL" id="SWLE01000012">
    <property type="protein sequence ID" value="TNM93581.1"/>
    <property type="molecule type" value="Genomic_DNA"/>
</dbReference>
<keyword evidence="1 4" id="KW-0245">EGF-like domain</keyword>
<evidence type="ECO:0000256" key="5">
    <source>
        <dbReference type="PROSITE-ProRule" id="PRU00302"/>
    </source>
</evidence>
<dbReference type="InterPro" id="IPR050969">
    <property type="entry name" value="Dev_Signal_Modulators"/>
</dbReference>
<reference evidence="8 9" key="1">
    <citation type="submission" date="2019-04" db="EMBL/GenBank/DDBJ databases">
        <title>The sequence and de novo assembly of Takifugu bimaculatus genome using PacBio and Hi-C technologies.</title>
        <authorList>
            <person name="Xu P."/>
            <person name="Liu B."/>
            <person name="Zhou Z."/>
        </authorList>
    </citation>
    <scope>NUCLEOTIDE SEQUENCE [LARGE SCALE GENOMIC DNA]</scope>
    <source>
        <strain evidence="8">TB-2018</strain>
        <tissue evidence="8">Muscle</tissue>
    </source>
</reference>
<feature type="domain" description="Sushi" evidence="7">
    <location>
        <begin position="1"/>
        <end position="47"/>
    </location>
</feature>
<evidence type="ECO:0000259" key="7">
    <source>
        <dbReference type="PROSITE" id="PS50923"/>
    </source>
</evidence>
<comment type="caution">
    <text evidence="8">The sequence shown here is derived from an EMBL/GenBank/DDBJ whole genome shotgun (WGS) entry which is preliminary data.</text>
</comment>
<dbReference type="Gene3D" id="2.10.70.10">
    <property type="entry name" value="Complement Module, domain 1"/>
    <property type="match status" value="1"/>
</dbReference>
<dbReference type="SMART" id="SM00181">
    <property type="entry name" value="EGF"/>
    <property type="match status" value="2"/>
</dbReference>
<sequence>MGWFGGQCYQFGDVALYSCFGGYTMEGIGRSRCLENGTWTPPPTCRAICILPCLNGGRCVAPYRCECPTGWTGTRCHSAVCSSPCLNNGRCIRPNRCHCSPGWTGNDCSRKRKSGYHRF</sequence>
<evidence type="ECO:0000256" key="1">
    <source>
        <dbReference type="ARBA" id="ARBA00022536"/>
    </source>
</evidence>
<dbReference type="FunFam" id="2.10.25.10:FF:000026">
    <property type="entry name" value="Teneurin transmembrane protein 2"/>
    <property type="match status" value="1"/>
</dbReference>
<protein>
    <recommendedName>
        <fullName evidence="10">EGF-like domain-containing protein</fullName>
    </recommendedName>
</protein>
<comment type="caution">
    <text evidence="4">Lacks conserved residue(s) required for the propagation of feature annotation.</text>
</comment>
<keyword evidence="9" id="KW-1185">Reference proteome</keyword>
<accession>A0A4Z2BMQ2</accession>
<dbReference type="InterPro" id="IPR000436">
    <property type="entry name" value="Sushi_SCR_CCP_dom"/>
</dbReference>
<dbReference type="SUPFAM" id="SSF57196">
    <property type="entry name" value="EGF/Laminin"/>
    <property type="match status" value="2"/>
</dbReference>
<dbReference type="Pfam" id="PF00084">
    <property type="entry name" value="Sushi"/>
    <property type="match status" value="1"/>
</dbReference>
<dbReference type="GO" id="GO:0009986">
    <property type="term" value="C:cell surface"/>
    <property type="evidence" value="ECO:0007669"/>
    <property type="project" value="TreeGrafter"/>
</dbReference>
<evidence type="ECO:0000313" key="9">
    <source>
        <dbReference type="Proteomes" id="UP000516260"/>
    </source>
</evidence>
<feature type="domain" description="EGF-like" evidence="6">
    <location>
        <begin position="77"/>
        <end position="109"/>
    </location>
</feature>
<dbReference type="PANTHER" id="PTHR14949:SF56">
    <property type="entry name" value="EGF-LIKE-DOMAIN, MULTIPLE 7"/>
    <property type="match status" value="1"/>
</dbReference>
<organism evidence="8 9">
    <name type="scientific">Takifugu bimaculatus</name>
    <dbReference type="NCBI Taxonomy" id="433685"/>
    <lineage>
        <taxon>Eukaryota</taxon>
        <taxon>Metazoa</taxon>
        <taxon>Chordata</taxon>
        <taxon>Craniata</taxon>
        <taxon>Vertebrata</taxon>
        <taxon>Euteleostomi</taxon>
        <taxon>Actinopterygii</taxon>
        <taxon>Neopterygii</taxon>
        <taxon>Teleostei</taxon>
        <taxon>Neoteleostei</taxon>
        <taxon>Acanthomorphata</taxon>
        <taxon>Eupercaria</taxon>
        <taxon>Tetraodontiformes</taxon>
        <taxon>Tetradontoidea</taxon>
        <taxon>Tetraodontidae</taxon>
        <taxon>Takifugu</taxon>
    </lineage>
</organism>
<dbReference type="Proteomes" id="UP000516260">
    <property type="component" value="Chromosome 2"/>
</dbReference>
<feature type="disulfide bond" evidence="4">
    <location>
        <begin position="99"/>
        <end position="108"/>
    </location>
</feature>
<name>A0A4Z2BMQ2_9TELE</name>
<dbReference type="InterPro" id="IPR013111">
    <property type="entry name" value="EGF_extracell"/>
</dbReference>
<feature type="disulfide bond" evidence="4">
    <location>
        <begin position="81"/>
        <end position="91"/>
    </location>
</feature>
<dbReference type="SUPFAM" id="SSF57535">
    <property type="entry name" value="Complement control module/SCR domain"/>
    <property type="match status" value="1"/>
</dbReference>
<dbReference type="GO" id="GO:0005102">
    <property type="term" value="F:signaling receptor binding"/>
    <property type="evidence" value="ECO:0007669"/>
    <property type="project" value="TreeGrafter"/>
</dbReference>
<gene>
    <name evidence="8" type="ORF">fugu_001757</name>
</gene>
<evidence type="ECO:0000259" key="6">
    <source>
        <dbReference type="PROSITE" id="PS50026"/>
    </source>
</evidence>
<dbReference type="Pfam" id="PF00008">
    <property type="entry name" value="EGF"/>
    <property type="match status" value="1"/>
</dbReference>
<dbReference type="PROSITE" id="PS00022">
    <property type="entry name" value="EGF_1"/>
    <property type="match status" value="1"/>
</dbReference>
<proteinExistence type="predicted"/>
<evidence type="ECO:0008006" key="10">
    <source>
        <dbReference type="Google" id="ProtNLM"/>
    </source>
</evidence>
<evidence type="ECO:0000313" key="8">
    <source>
        <dbReference type="EMBL" id="TNM93581.1"/>
    </source>
</evidence>
<dbReference type="InterPro" id="IPR000742">
    <property type="entry name" value="EGF"/>
</dbReference>
<evidence type="ECO:0000256" key="2">
    <source>
        <dbReference type="ARBA" id="ARBA00022729"/>
    </source>
</evidence>
<dbReference type="PANTHER" id="PTHR14949">
    <property type="entry name" value="EGF-LIKE-DOMAIN, MULTIPLE 7, 8"/>
    <property type="match status" value="1"/>
</dbReference>
<dbReference type="PROSITE" id="PS50026">
    <property type="entry name" value="EGF_3"/>
    <property type="match status" value="1"/>
</dbReference>
<dbReference type="GO" id="GO:0005576">
    <property type="term" value="C:extracellular region"/>
    <property type="evidence" value="ECO:0007669"/>
    <property type="project" value="TreeGrafter"/>
</dbReference>
<dbReference type="FunFam" id="2.10.25.10:FF:000225">
    <property type="entry name" value="Sushi, von Willebrand factor type A, EGF and pentraxin domain containing 1"/>
    <property type="match status" value="1"/>
</dbReference>
<keyword evidence="2" id="KW-0732">Signal</keyword>
<keyword evidence="3 4" id="KW-1015">Disulfide bond</keyword>